<evidence type="ECO:0000256" key="6">
    <source>
        <dbReference type="ARBA" id="ARBA00022679"/>
    </source>
</evidence>
<evidence type="ECO:0000256" key="2">
    <source>
        <dbReference type="ARBA" id="ARBA00004286"/>
    </source>
</evidence>
<feature type="domain" description="WW" evidence="14">
    <location>
        <begin position="1003"/>
        <end position="1036"/>
    </location>
</feature>
<evidence type="ECO:0000256" key="9">
    <source>
        <dbReference type="ARBA" id="ARBA00023163"/>
    </source>
</evidence>
<feature type="compositionally biased region" description="Low complexity" evidence="13">
    <location>
        <begin position="1072"/>
        <end position="1083"/>
    </location>
</feature>
<dbReference type="SMART" id="SM00317">
    <property type="entry name" value="SET"/>
    <property type="match status" value="1"/>
</dbReference>
<dbReference type="InterPro" id="IPR035441">
    <property type="entry name" value="TFIIS/LEDGF_dom_sf"/>
</dbReference>
<feature type="compositionally biased region" description="Low complexity" evidence="13">
    <location>
        <begin position="1094"/>
        <end position="1103"/>
    </location>
</feature>
<feature type="domain" description="Post-SET" evidence="16">
    <location>
        <begin position="238"/>
        <end position="254"/>
    </location>
</feature>
<feature type="domain" description="AWS" evidence="17">
    <location>
        <begin position="61"/>
        <end position="112"/>
    </location>
</feature>
<dbReference type="EMBL" id="CALNXI010001828">
    <property type="protein sequence ID" value="CAH3177887.1"/>
    <property type="molecule type" value="Genomic_DNA"/>
</dbReference>
<dbReference type="InterPro" id="IPR013257">
    <property type="entry name" value="SRI"/>
</dbReference>
<sequence length="1218" mass="137304">MSSEERSDNSGQADDSKSESDDEVSGEHVISSTEEYQPPYYEHVEENVYLFDRKKRVNKEVRKMQCDCTFDADDKDFVACGEDCLNRLLMIECNSRCACGTQCSNKRFQQGCKVKVEVFKTEKKGWGLRTLEDLEPNQFVMEYCGEVMDYKDFQERAERYDKENRRHYYFMTLRADEIIDATFKGNLSRFINHSCDSNCETQKWTVNGLLRIGFFTQRHIPAGTELTFDYKLQRYGKVAQVCHCEADNCRGFIGGEKQTPLKNTVERITTPPTSSPRRRARKKRNLTAEFDDVTLEDEVEKLLGDNRGLVQSDHALKLSRLMVRAETTEQRIMLLKILQNTTDQSCLKGFLRFQGLSLLWSWMVDGGEKKPKLRRELLETLKYLPIATKNQLEDSKVIKVVRKWASSHCPTVEGGSSSGQESHGDSPADSECTAGTEENDYEKDKKENGIPVFERQCSNKDQSDDDSLDAEVASFNVEKTMDGGSLKIKMASESSGKSPDDLSEDDAKSEDERLPADGVGFMANELLKAWSSLKEVYRIPKKSATPAKQDRIVELTIASSPAGSTNGDHARTPVETFSSPRRLDLIMKSLHDSPKPLFPVETQTPPESQGFSTSNEETNVQKGSPMERPASKAGDFSLLEFEDVLEAKDGNSTPDKSEDKLANRLLSENMEASRDIKSQNMYNTLKFGYQQRMNFNMDQGSGKFQQKPRGNKKKRKKWNQTQSLFQQQERNNQSSGDYNSYGNYNANSQMNCGPQQGMAQWGVPSQGNMSAPQNYQGNQFFVGGPTGLDQGPRPQNVGPGNFVGNFSQQGPPVPNFSVPPPNIPPMDFFRKFPPPNFPQQGQPSMMQNVPQNPLMPQQAVPPPSLQPNQPPFFSPNQQSPYSRLPPPPPFQANLPTPPSQFMQSNIMQQQQQPQNVQSTFQFPPFNSPAAPPLNMPPVQQTSPPGTFPVAAQVQGRLYEPSQSSEAESFSLQAVAVSTSSIDAYNTREISEPWTPSPVKNKPIHLPPNWKSATDPQGKVYYYHTQTRKTQWELPRWESSPSSEEDQLGNITAPEDTSITPQRYNSIDELSSPKAKVTKIVKTPTTPPGTPPESPTLTTAPADTTAHRRDEEHLLGREDPSAGPSSQQSKIREMFRMKLSNVVVNCLNPFFKVDCKLGRILTTDDFKYLARKLTHGILMKELHHLKDEETLQCNDSVKIKTKEYIRSYMKKFGPVYKRT</sequence>
<name>A0ABN8RI46_9CNID</name>
<evidence type="ECO:0000256" key="4">
    <source>
        <dbReference type="ARBA" id="ARBA00022454"/>
    </source>
</evidence>
<feature type="compositionally biased region" description="Polar residues" evidence="13">
    <location>
        <begin position="844"/>
        <end position="855"/>
    </location>
</feature>
<gene>
    <name evidence="18" type="ORF">PEVE_00011466</name>
</gene>
<feature type="compositionally biased region" description="Pro residues" evidence="13">
    <location>
        <begin position="925"/>
        <end position="935"/>
    </location>
</feature>
<dbReference type="Proteomes" id="UP001159427">
    <property type="component" value="Unassembled WGS sequence"/>
</dbReference>
<dbReference type="Pfam" id="PF08236">
    <property type="entry name" value="SRI"/>
    <property type="match status" value="1"/>
</dbReference>
<evidence type="ECO:0000256" key="5">
    <source>
        <dbReference type="ARBA" id="ARBA00022603"/>
    </source>
</evidence>
<feature type="compositionally biased region" description="Polar residues" evidence="13">
    <location>
        <begin position="601"/>
        <end position="622"/>
    </location>
</feature>
<keyword evidence="19" id="KW-1185">Reference proteome</keyword>
<keyword evidence="4" id="KW-0158">Chromosome</keyword>
<dbReference type="SMART" id="SM00570">
    <property type="entry name" value="AWS"/>
    <property type="match status" value="1"/>
</dbReference>
<dbReference type="Pfam" id="PF17907">
    <property type="entry name" value="AWS"/>
    <property type="match status" value="1"/>
</dbReference>
<dbReference type="InterPro" id="IPR001214">
    <property type="entry name" value="SET_dom"/>
</dbReference>
<dbReference type="SMART" id="SM00508">
    <property type="entry name" value="PostSET"/>
    <property type="match status" value="1"/>
</dbReference>
<feature type="region of interest" description="Disordered" evidence="13">
    <location>
        <begin position="992"/>
        <end position="1011"/>
    </location>
</feature>
<feature type="compositionally biased region" description="Pro residues" evidence="13">
    <location>
        <begin position="1084"/>
        <end position="1093"/>
    </location>
</feature>
<dbReference type="InterPro" id="IPR003616">
    <property type="entry name" value="Post-SET_dom"/>
</dbReference>
<feature type="compositionally biased region" description="Basic and acidic residues" evidence="13">
    <location>
        <begin position="1"/>
        <end position="19"/>
    </location>
</feature>
<feature type="region of interest" description="Disordered" evidence="13">
    <location>
        <begin position="408"/>
        <end position="451"/>
    </location>
</feature>
<feature type="region of interest" description="Disordered" evidence="13">
    <location>
        <begin position="1030"/>
        <end position="1104"/>
    </location>
</feature>
<dbReference type="InterPro" id="IPR042294">
    <property type="entry name" value="SETD2_animal"/>
</dbReference>
<feature type="compositionally biased region" description="Pro residues" evidence="13">
    <location>
        <begin position="883"/>
        <end position="898"/>
    </location>
</feature>
<dbReference type="InterPro" id="IPR001202">
    <property type="entry name" value="WW_dom"/>
</dbReference>
<dbReference type="Gene3D" id="2.170.270.10">
    <property type="entry name" value="SET domain"/>
    <property type="match status" value="1"/>
</dbReference>
<dbReference type="InterPro" id="IPR046341">
    <property type="entry name" value="SET_dom_sf"/>
</dbReference>
<dbReference type="Pfam" id="PF00397">
    <property type="entry name" value="WW"/>
    <property type="match status" value="1"/>
</dbReference>
<evidence type="ECO:0000313" key="18">
    <source>
        <dbReference type="EMBL" id="CAH3177887.1"/>
    </source>
</evidence>
<keyword evidence="10" id="KW-0539">Nucleus</keyword>
<dbReference type="SMART" id="SM00456">
    <property type="entry name" value="WW"/>
    <property type="match status" value="1"/>
</dbReference>
<dbReference type="CDD" id="cd00201">
    <property type="entry name" value="WW"/>
    <property type="match status" value="1"/>
</dbReference>
<proteinExistence type="predicted"/>
<evidence type="ECO:0000313" key="19">
    <source>
        <dbReference type="Proteomes" id="UP001159427"/>
    </source>
</evidence>
<evidence type="ECO:0000259" key="16">
    <source>
        <dbReference type="PROSITE" id="PS50868"/>
    </source>
</evidence>
<dbReference type="InterPro" id="IPR038190">
    <property type="entry name" value="SRI_sf"/>
</dbReference>
<dbReference type="PROSITE" id="PS50868">
    <property type="entry name" value="POST_SET"/>
    <property type="match status" value="1"/>
</dbReference>
<dbReference type="SUPFAM" id="SSF51045">
    <property type="entry name" value="WW domain"/>
    <property type="match status" value="1"/>
</dbReference>
<feature type="region of interest" description="Disordered" evidence="13">
    <location>
        <begin position="596"/>
        <end position="633"/>
    </location>
</feature>
<reference evidence="18 19" key="1">
    <citation type="submission" date="2022-05" db="EMBL/GenBank/DDBJ databases">
        <authorList>
            <consortium name="Genoscope - CEA"/>
            <person name="William W."/>
        </authorList>
    </citation>
    <scope>NUCLEOTIDE SEQUENCE [LARGE SCALE GENOMIC DNA]</scope>
</reference>
<evidence type="ECO:0000259" key="15">
    <source>
        <dbReference type="PROSITE" id="PS50280"/>
    </source>
</evidence>
<keyword evidence="8" id="KW-0805">Transcription regulation</keyword>
<dbReference type="Gene3D" id="1.10.1740.100">
    <property type="entry name" value="Set2, Rpb1 interacting domain"/>
    <property type="match status" value="1"/>
</dbReference>
<evidence type="ECO:0000256" key="1">
    <source>
        <dbReference type="ARBA" id="ARBA00004123"/>
    </source>
</evidence>
<evidence type="ECO:0000256" key="12">
    <source>
        <dbReference type="ARBA" id="ARBA00047545"/>
    </source>
</evidence>
<comment type="catalytic activity">
    <reaction evidence="12">
        <text>L-lysyl(36)-[histone H3] + 3 S-adenosyl-L-methionine = N(6),N(6),N(6)-trimethyl-L-lysyl(36)-[histone H3] + 3 S-adenosyl-L-homocysteine + 3 H(+)</text>
        <dbReference type="Rhea" id="RHEA:60324"/>
        <dbReference type="Rhea" id="RHEA-COMP:9785"/>
        <dbReference type="Rhea" id="RHEA-COMP:15536"/>
        <dbReference type="ChEBI" id="CHEBI:15378"/>
        <dbReference type="ChEBI" id="CHEBI:29969"/>
        <dbReference type="ChEBI" id="CHEBI:57856"/>
        <dbReference type="ChEBI" id="CHEBI:59789"/>
        <dbReference type="ChEBI" id="CHEBI:61961"/>
        <dbReference type="EC" id="2.1.1.359"/>
    </reaction>
</comment>
<dbReference type="EC" id="2.1.1.359" evidence="3"/>
<feature type="region of interest" description="Disordered" evidence="13">
    <location>
        <begin position="486"/>
        <end position="516"/>
    </location>
</feature>
<feature type="compositionally biased region" description="Polar residues" evidence="13">
    <location>
        <begin position="1054"/>
        <end position="1068"/>
    </location>
</feature>
<feature type="compositionally biased region" description="Pro residues" evidence="13">
    <location>
        <begin position="859"/>
        <end position="873"/>
    </location>
</feature>
<evidence type="ECO:0000256" key="8">
    <source>
        <dbReference type="ARBA" id="ARBA00023015"/>
    </source>
</evidence>
<keyword evidence="6" id="KW-0808">Transferase</keyword>
<dbReference type="Gene3D" id="2.20.70.10">
    <property type="match status" value="1"/>
</dbReference>
<organism evidence="18 19">
    <name type="scientific">Porites evermanni</name>
    <dbReference type="NCBI Taxonomy" id="104178"/>
    <lineage>
        <taxon>Eukaryota</taxon>
        <taxon>Metazoa</taxon>
        <taxon>Cnidaria</taxon>
        <taxon>Anthozoa</taxon>
        <taxon>Hexacorallia</taxon>
        <taxon>Scleractinia</taxon>
        <taxon>Fungiina</taxon>
        <taxon>Poritidae</taxon>
        <taxon>Porites</taxon>
    </lineage>
</organism>
<dbReference type="PROSITE" id="PS51215">
    <property type="entry name" value="AWS"/>
    <property type="match status" value="1"/>
</dbReference>
<feature type="compositionally biased region" description="Low complexity" evidence="13">
    <location>
        <begin position="899"/>
        <end position="922"/>
    </location>
</feature>
<feature type="compositionally biased region" description="Basic residues" evidence="13">
    <location>
        <begin position="709"/>
        <end position="718"/>
    </location>
</feature>
<comment type="caution">
    <text evidence="18">The sequence shown here is derived from an EMBL/GenBank/DDBJ whole genome shotgun (WGS) entry which is preliminary data.</text>
</comment>
<dbReference type="PROSITE" id="PS01159">
    <property type="entry name" value="WW_DOMAIN_1"/>
    <property type="match status" value="1"/>
</dbReference>
<dbReference type="PROSITE" id="PS50020">
    <property type="entry name" value="WW_DOMAIN_2"/>
    <property type="match status" value="1"/>
</dbReference>
<evidence type="ECO:0000259" key="17">
    <source>
        <dbReference type="PROSITE" id="PS51215"/>
    </source>
</evidence>
<dbReference type="PANTHER" id="PTHR46711:SF1">
    <property type="entry name" value="HISTONE-LYSINE N-METHYLTRANSFERASE SETD2"/>
    <property type="match status" value="1"/>
</dbReference>
<feature type="region of interest" description="Disordered" evidence="13">
    <location>
        <begin position="696"/>
        <end position="748"/>
    </location>
</feature>
<evidence type="ECO:0000256" key="3">
    <source>
        <dbReference type="ARBA" id="ARBA00012178"/>
    </source>
</evidence>
<keyword evidence="9" id="KW-0804">Transcription</keyword>
<keyword evidence="7" id="KW-0949">S-adenosyl-L-methionine</keyword>
<protein>
    <recommendedName>
        <fullName evidence="3">[histone H3]-lysine(36) N-trimethyltransferase</fullName>
        <ecNumber evidence="3">2.1.1.359</ecNumber>
    </recommendedName>
    <alternativeName>
        <fullName evidence="11">SET domain-containing protein 2</fullName>
    </alternativeName>
</protein>
<evidence type="ECO:0000256" key="10">
    <source>
        <dbReference type="ARBA" id="ARBA00023242"/>
    </source>
</evidence>
<feature type="compositionally biased region" description="Polar residues" evidence="13">
    <location>
        <begin position="719"/>
        <end position="748"/>
    </location>
</feature>
<feature type="compositionally biased region" description="Pro residues" evidence="13">
    <location>
        <begin position="811"/>
        <end position="824"/>
    </location>
</feature>
<dbReference type="Pfam" id="PF00856">
    <property type="entry name" value="SET"/>
    <property type="match status" value="1"/>
</dbReference>
<accession>A0ABN8RI46</accession>
<feature type="region of interest" description="Disordered" evidence="13">
    <location>
        <begin position="805"/>
        <end position="940"/>
    </location>
</feature>
<dbReference type="PANTHER" id="PTHR46711">
    <property type="entry name" value="HISTONE-LYSINE N-METHYLTRANSFERASE SETD2"/>
    <property type="match status" value="1"/>
</dbReference>
<comment type="subcellular location">
    <subcellularLocation>
        <location evidence="2">Chromosome</location>
    </subcellularLocation>
    <subcellularLocation>
        <location evidence="1">Nucleus</location>
    </subcellularLocation>
</comment>
<evidence type="ECO:0000256" key="7">
    <source>
        <dbReference type="ARBA" id="ARBA00022691"/>
    </source>
</evidence>
<feature type="domain" description="SET" evidence="15">
    <location>
        <begin position="114"/>
        <end position="231"/>
    </location>
</feature>
<evidence type="ECO:0000256" key="11">
    <source>
        <dbReference type="ARBA" id="ARBA00030091"/>
    </source>
</evidence>
<dbReference type="InterPro" id="IPR044437">
    <property type="entry name" value="SETD2/Set2_SET"/>
</dbReference>
<feature type="region of interest" description="Disordered" evidence="13">
    <location>
        <begin position="1"/>
        <end position="36"/>
    </location>
</feature>
<dbReference type="CDD" id="cd19172">
    <property type="entry name" value="SET_SETD2"/>
    <property type="match status" value="1"/>
</dbReference>
<dbReference type="PROSITE" id="PS50280">
    <property type="entry name" value="SET"/>
    <property type="match status" value="1"/>
</dbReference>
<dbReference type="InterPro" id="IPR006560">
    <property type="entry name" value="AWS_dom"/>
</dbReference>
<keyword evidence="5" id="KW-0489">Methyltransferase</keyword>
<evidence type="ECO:0000259" key="14">
    <source>
        <dbReference type="PROSITE" id="PS50020"/>
    </source>
</evidence>
<dbReference type="Gene3D" id="1.20.930.10">
    <property type="entry name" value="Conserved domain common to transcription factors TFIIS, elongin A, CRSP70"/>
    <property type="match status" value="1"/>
</dbReference>
<evidence type="ECO:0000256" key="13">
    <source>
        <dbReference type="SAM" id="MobiDB-lite"/>
    </source>
</evidence>
<dbReference type="InterPro" id="IPR036020">
    <property type="entry name" value="WW_dom_sf"/>
</dbReference>
<dbReference type="SUPFAM" id="SSF82199">
    <property type="entry name" value="SET domain"/>
    <property type="match status" value="1"/>
</dbReference>